<gene>
    <name evidence="1" type="ORF">BA724_01510</name>
</gene>
<organism evidence="1 2">
    <name type="scientific">Domibacillus iocasae</name>
    <dbReference type="NCBI Taxonomy" id="1714016"/>
    <lineage>
        <taxon>Bacteria</taxon>
        <taxon>Bacillati</taxon>
        <taxon>Bacillota</taxon>
        <taxon>Bacilli</taxon>
        <taxon>Bacillales</taxon>
        <taxon>Bacillaceae</taxon>
        <taxon>Domibacillus</taxon>
    </lineage>
</organism>
<evidence type="ECO:0000313" key="1">
    <source>
        <dbReference type="EMBL" id="OES45523.1"/>
    </source>
</evidence>
<dbReference type="Proteomes" id="UP000095658">
    <property type="component" value="Unassembled WGS sequence"/>
</dbReference>
<accession>A0A1E7DR36</accession>
<dbReference type="EMBL" id="MAMP01000012">
    <property type="protein sequence ID" value="OES45523.1"/>
    <property type="molecule type" value="Genomic_DNA"/>
</dbReference>
<protein>
    <submittedName>
        <fullName evidence="1">Uncharacterized protein</fullName>
    </submittedName>
</protein>
<sequence length="76" mass="8898">MDTGRNKKFEGKRPAYVREADKRVGIHFSAGRKRSVNSNGDLSKDQYIRFMEKGMSDEHILARERLGMAKKRWKIN</sequence>
<dbReference type="AlphaFoldDB" id="A0A1E7DR36"/>
<keyword evidence="2" id="KW-1185">Reference proteome</keyword>
<evidence type="ECO:0000313" key="2">
    <source>
        <dbReference type="Proteomes" id="UP000095658"/>
    </source>
</evidence>
<name>A0A1E7DR36_9BACI</name>
<comment type="caution">
    <text evidence="1">The sequence shown here is derived from an EMBL/GenBank/DDBJ whole genome shotgun (WGS) entry which is preliminary data.</text>
</comment>
<reference evidence="1 2" key="1">
    <citation type="submission" date="2016-06" db="EMBL/GenBank/DDBJ databases">
        <title>Domibacillus iocasae genome sequencing.</title>
        <authorList>
            <person name="Verma A."/>
            <person name="Pal Y."/>
            <person name="Ojha A.K."/>
            <person name="Krishnamurthi S."/>
        </authorList>
    </citation>
    <scope>NUCLEOTIDE SEQUENCE [LARGE SCALE GENOMIC DNA]</scope>
    <source>
        <strain evidence="1 2">DSM 29979</strain>
    </source>
</reference>
<proteinExistence type="predicted"/>